<dbReference type="Gene3D" id="3.30.70.120">
    <property type="match status" value="1"/>
</dbReference>
<dbReference type="Pfam" id="PF03091">
    <property type="entry name" value="CutA1"/>
    <property type="match status" value="1"/>
</dbReference>
<dbReference type="GO" id="GO:0010038">
    <property type="term" value="P:response to metal ion"/>
    <property type="evidence" value="ECO:0007669"/>
    <property type="project" value="InterPro"/>
</dbReference>
<dbReference type="AlphaFoldDB" id="A0A7C5KAN2"/>
<sequence length="106" mass="12200">MTDKPCIVLITVPEKDAIFLARKLIESKVAACVNICRNVKSIYVWKGEVVEDSEDLLIVKSFTSLKDKLKALVMKNHPYDTPEIIFLNVEDVEARYLNWMREVLTT</sequence>
<evidence type="ECO:0000313" key="2">
    <source>
        <dbReference type="EMBL" id="HHI65104.1"/>
    </source>
</evidence>
<dbReference type="EMBL" id="DRUY01000036">
    <property type="protein sequence ID" value="HHI65104.1"/>
    <property type="molecule type" value="Genomic_DNA"/>
</dbReference>
<comment type="similarity">
    <text evidence="1">Belongs to the CutA family.</text>
</comment>
<name>A0A7C5KAN2_9BACT</name>
<dbReference type="InterPro" id="IPR015867">
    <property type="entry name" value="N-reg_PII/ATP_PRibTrfase_C"/>
</dbReference>
<accession>A0A7C5KAN2</accession>
<evidence type="ECO:0000256" key="1">
    <source>
        <dbReference type="ARBA" id="ARBA00010169"/>
    </source>
</evidence>
<dbReference type="PANTHER" id="PTHR23419:SF8">
    <property type="entry name" value="FI09726P"/>
    <property type="match status" value="1"/>
</dbReference>
<dbReference type="SUPFAM" id="SSF54913">
    <property type="entry name" value="GlnB-like"/>
    <property type="match status" value="1"/>
</dbReference>
<comment type="caution">
    <text evidence="2">The sequence shown here is derived from an EMBL/GenBank/DDBJ whole genome shotgun (WGS) entry which is preliminary data.</text>
</comment>
<dbReference type="PANTHER" id="PTHR23419">
    <property type="entry name" value="DIVALENT CATION TOLERANCE CUTA-RELATED"/>
    <property type="match status" value="1"/>
</dbReference>
<dbReference type="InterPro" id="IPR011322">
    <property type="entry name" value="N-reg_PII-like_a/b"/>
</dbReference>
<proteinExistence type="inferred from homology"/>
<dbReference type="InterPro" id="IPR004323">
    <property type="entry name" value="Ion_tolerance_CutA"/>
</dbReference>
<reference evidence="2" key="1">
    <citation type="journal article" date="2020" name="mSystems">
        <title>Genome- and Community-Level Interaction Insights into Carbon Utilization and Element Cycling Functions of Hydrothermarchaeota in Hydrothermal Sediment.</title>
        <authorList>
            <person name="Zhou Z."/>
            <person name="Liu Y."/>
            <person name="Xu W."/>
            <person name="Pan J."/>
            <person name="Luo Z.H."/>
            <person name="Li M."/>
        </authorList>
    </citation>
    <scope>NUCLEOTIDE SEQUENCE [LARGE SCALE GENOMIC DNA]</scope>
    <source>
        <strain evidence="2">SpSt-1019</strain>
    </source>
</reference>
<protein>
    <submittedName>
        <fullName evidence="2">Divalent-cation tolerance protein CutA</fullName>
    </submittedName>
</protein>
<organism evidence="2">
    <name type="scientific">Thermodesulfobium narugense</name>
    <dbReference type="NCBI Taxonomy" id="184064"/>
    <lineage>
        <taxon>Bacteria</taxon>
        <taxon>Pseudomonadati</taxon>
        <taxon>Thermodesulfobiota</taxon>
        <taxon>Thermodesulfobiia</taxon>
        <taxon>Thermodesulfobiales</taxon>
        <taxon>Thermodesulfobiaceae</taxon>
        <taxon>Thermodesulfobium</taxon>
    </lineage>
</organism>
<dbReference type="GO" id="GO:0005507">
    <property type="term" value="F:copper ion binding"/>
    <property type="evidence" value="ECO:0007669"/>
    <property type="project" value="TreeGrafter"/>
</dbReference>
<gene>
    <name evidence="2" type="ORF">ENL70_00970</name>
</gene>